<feature type="compositionally biased region" description="Acidic residues" evidence="1">
    <location>
        <begin position="40"/>
        <end position="51"/>
    </location>
</feature>
<feature type="compositionally biased region" description="Pro residues" evidence="1">
    <location>
        <begin position="441"/>
        <end position="450"/>
    </location>
</feature>
<dbReference type="Gramene" id="Pp3c4_30010V3.3">
    <property type="protein sequence ID" value="Pp3c4_30010V3.3"/>
    <property type="gene ID" value="Pp3c4_30010"/>
</dbReference>
<dbReference type="GeneID" id="112281676"/>
<feature type="compositionally biased region" description="Basic and acidic residues" evidence="1">
    <location>
        <begin position="399"/>
        <end position="415"/>
    </location>
</feature>
<dbReference type="Gramene" id="Pp3c4_30010V3.1">
    <property type="protein sequence ID" value="Pp3c4_30010V3.1"/>
    <property type="gene ID" value="Pp3c4_30010"/>
</dbReference>
<protein>
    <submittedName>
        <fullName evidence="2 3">Uncharacterized protein</fullName>
    </submittedName>
</protein>
<feature type="compositionally biased region" description="Low complexity" evidence="1">
    <location>
        <begin position="227"/>
        <end position="242"/>
    </location>
</feature>
<reference evidence="2 4" key="2">
    <citation type="journal article" date="2018" name="Plant J.">
        <title>The Physcomitrella patens chromosome-scale assembly reveals moss genome structure and evolution.</title>
        <authorList>
            <person name="Lang D."/>
            <person name="Ullrich K.K."/>
            <person name="Murat F."/>
            <person name="Fuchs J."/>
            <person name="Jenkins J."/>
            <person name="Haas F.B."/>
            <person name="Piednoel M."/>
            <person name="Gundlach H."/>
            <person name="Van Bel M."/>
            <person name="Meyberg R."/>
            <person name="Vives C."/>
            <person name="Morata J."/>
            <person name="Symeonidi A."/>
            <person name="Hiss M."/>
            <person name="Muchero W."/>
            <person name="Kamisugi Y."/>
            <person name="Saleh O."/>
            <person name="Blanc G."/>
            <person name="Decker E.L."/>
            <person name="van Gessel N."/>
            <person name="Grimwood J."/>
            <person name="Hayes R.D."/>
            <person name="Graham S.W."/>
            <person name="Gunter L.E."/>
            <person name="McDaniel S.F."/>
            <person name="Hoernstein S.N.W."/>
            <person name="Larsson A."/>
            <person name="Li F.W."/>
            <person name="Perroud P.F."/>
            <person name="Phillips J."/>
            <person name="Ranjan P."/>
            <person name="Rokshar D.S."/>
            <person name="Rothfels C.J."/>
            <person name="Schneider L."/>
            <person name="Shu S."/>
            <person name="Stevenson D.W."/>
            <person name="Thummler F."/>
            <person name="Tillich M."/>
            <person name="Villarreal Aguilar J.C."/>
            <person name="Widiez T."/>
            <person name="Wong G.K."/>
            <person name="Wymore A."/>
            <person name="Zhang Y."/>
            <person name="Zimmer A.D."/>
            <person name="Quatrano R.S."/>
            <person name="Mayer K.F.X."/>
            <person name="Goodstein D."/>
            <person name="Casacuberta J.M."/>
            <person name="Vandepoele K."/>
            <person name="Reski R."/>
            <person name="Cuming A.C."/>
            <person name="Tuskan G.A."/>
            <person name="Maumus F."/>
            <person name="Salse J."/>
            <person name="Schmutz J."/>
            <person name="Rensing S.A."/>
        </authorList>
    </citation>
    <scope>NUCLEOTIDE SEQUENCE [LARGE SCALE GENOMIC DNA]</scope>
    <source>
        <strain evidence="3 4">cv. Gransden 2004</strain>
    </source>
</reference>
<reference evidence="2 4" key="1">
    <citation type="journal article" date="2008" name="Science">
        <title>The Physcomitrella genome reveals evolutionary insights into the conquest of land by plants.</title>
        <authorList>
            <person name="Rensing S."/>
            <person name="Lang D."/>
            <person name="Zimmer A."/>
            <person name="Terry A."/>
            <person name="Salamov A."/>
            <person name="Shapiro H."/>
            <person name="Nishiyama T."/>
            <person name="Perroud P.-F."/>
            <person name="Lindquist E."/>
            <person name="Kamisugi Y."/>
            <person name="Tanahashi T."/>
            <person name="Sakakibara K."/>
            <person name="Fujita T."/>
            <person name="Oishi K."/>
            <person name="Shin-I T."/>
            <person name="Kuroki Y."/>
            <person name="Toyoda A."/>
            <person name="Suzuki Y."/>
            <person name="Hashimoto A."/>
            <person name="Yamaguchi K."/>
            <person name="Sugano A."/>
            <person name="Kohara Y."/>
            <person name="Fujiyama A."/>
            <person name="Anterola A."/>
            <person name="Aoki S."/>
            <person name="Ashton N."/>
            <person name="Barbazuk W.B."/>
            <person name="Barker E."/>
            <person name="Bennetzen J."/>
            <person name="Bezanilla M."/>
            <person name="Blankenship R."/>
            <person name="Cho S.H."/>
            <person name="Dutcher S."/>
            <person name="Estelle M."/>
            <person name="Fawcett J.A."/>
            <person name="Gundlach H."/>
            <person name="Hanada K."/>
            <person name="Heyl A."/>
            <person name="Hicks K.A."/>
            <person name="Hugh J."/>
            <person name="Lohr M."/>
            <person name="Mayer K."/>
            <person name="Melkozernov A."/>
            <person name="Murata T."/>
            <person name="Nelson D."/>
            <person name="Pils B."/>
            <person name="Prigge M."/>
            <person name="Reiss B."/>
            <person name="Renner T."/>
            <person name="Rombauts S."/>
            <person name="Rushton P."/>
            <person name="Sanderfoot A."/>
            <person name="Schween G."/>
            <person name="Shiu S.-H."/>
            <person name="Stueber K."/>
            <person name="Theodoulou F.L."/>
            <person name="Tu H."/>
            <person name="Van de Peer Y."/>
            <person name="Verrier P.J."/>
            <person name="Waters E."/>
            <person name="Wood A."/>
            <person name="Yang L."/>
            <person name="Cove D."/>
            <person name="Cuming A."/>
            <person name="Hasebe M."/>
            <person name="Lucas S."/>
            <person name="Mishler D.B."/>
            <person name="Reski R."/>
            <person name="Grigoriev I."/>
            <person name="Quatrano R.S."/>
            <person name="Boore J.L."/>
        </authorList>
    </citation>
    <scope>NUCLEOTIDE SEQUENCE [LARGE SCALE GENOMIC DNA]</scope>
    <source>
        <strain evidence="3 4">cv. Gransden 2004</strain>
    </source>
</reference>
<dbReference type="Proteomes" id="UP000006727">
    <property type="component" value="Chromosome 4"/>
</dbReference>
<dbReference type="RefSeq" id="XP_024374231.1">
    <property type="nucleotide sequence ID" value="XM_024518463.2"/>
</dbReference>
<evidence type="ECO:0000313" key="2">
    <source>
        <dbReference type="EMBL" id="PNR56035.1"/>
    </source>
</evidence>
<dbReference type="EnsemblPlants" id="Pp3c4_30010V3.3">
    <property type="protein sequence ID" value="Pp3c4_30010V3.3"/>
    <property type="gene ID" value="Pp3c4_30010"/>
</dbReference>
<feature type="compositionally biased region" description="Polar residues" evidence="1">
    <location>
        <begin position="115"/>
        <end position="127"/>
    </location>
</feature>
<gene>
    <name evidence="3" type="primary">LOC112281676</name>
    <name evidence="2" type="ORF">PHYPA_006932</name>
</gene>
<organism evidence="2">
    <name type="scientific">Physcomitrium patens</name>
    <name type="common">Spreading-leaved earth moss</name>
    <name type="synonym">Physcomitrella patens</name>
    <dbReference type="NCBI Taxonomy" id="3218"/>
    <lineage>
        <taxon>Eukaryota</taxon>
        <taxon>Viridiplantae</taxon>
        <taxon>Streptophyta</taxon>
        <taxon>Embryophyta</taxon>
        <taxon>Bryophyta</taxon>
        <taxon>Bryophytina</taxon>
        <taxon>Bryopsida</taxon>
        <taxon>Funariidae</taxon>
        <taxon>Funariales</taxon>
        <taxon>Funariaceae</taxon>
        <taxon>Physcomitrium</taxon>
    </lineage>
</organism>
<name>A0A2K1KQI6_PHYPA</name>
<dbReference type="EnsemblPlants" id="Pp3c4_30010V3.1">
    <property type="protein sequence ID" value="Pp3c4_30010V3.1"/>
    <property type="gene ID" value="Pp3c4_30010"/>
</dbReference>
<feature type="region of interest" description="Disordered" evidence="1">
    <location>
        <begin position="324"/>
        <end position="343"/>
    </location>
</feature>
<dbReference type="AlphaFoldDB" id="A0A2K1KQI6"/>
<reference evidence="3" key="3">
    <citation type="submission" date="2020-12" db="UniProtKB">
        <authorList>
            <consortium name="EnsemblPlants"/>
        </authorList>
    </citation>
    <scope>IDENTIFICATION</scope>
</reference>
<feature type="compositionally biased region" description="Polar residues" evidence="1">
    <location>
        <begin position="92"/>
        <end position="107"/>
    </location>
</feature>
<feature type="region of interest" description="Disordered" evidence="1">
    <location>
        <begin position="36"/>
        <end position="297"/>
    </location>
</feature>
<accession>A0A2K1KQI6</accession>
<feature type="region of interest" description="Disordered" evidence="1">
    <location>
        <begin position="436"/>
        <end position="481"/>
    </location>
</feature>
<dbReference type="OrthoDB" id="2011505at2759"/>
<keyword evidence="4" id="KW-1185">Reference proteome</keyword>
<feature type="compositionally biased region" description="Polar residues" evidence="1">
    <location>
        <begin position="197"/>
        <end position="211"/>
    </location>
</feature>
<dbReference type="EMBL" id="ABEU02000004">
    <property type="protein sequence ID" value="PNR56035.1"/>
    <property type="molecule type" value="Genomic_DNA"/>
</dbReference>
<dbReference type="PaxDb" id="3218-PP1S102_130V6.1"/>
<evidence type="ECO:0000256" key="1">
    <source>
        <dbReference type="SAM" id="MobiDB-lite"/>
    </source>
</evidence>
<evidence type="ECO:0000313" key="4">
    <source>
        <dbReference type="Proteomes" id="UP000006727"/>
    </source>
</evidence>
<sequence length="553" mass="60023">MEKESELLATRNAVGNSVLLTPLQPLPFGKTLFKIAQPDNADDDDDDDDGNDCISLKEWQPAETTSPRRTTAVAAANENGTSYSAWKPVKDNGTSSNVLPSKGSTCTLPIGYSPTVETSDDVCSSPPTHRDTTDEVPLSVPERNVEEDQHEDDSENGSYEDCLEDVVKNQPEAEPVDGGTVATETEHRPKTSHHQHNISLANGIAPSNPTAGNGYDITLDDRDNSLSRRSTGSSRGSSLRVSFINEVMIDSPSPPRKTSKSPLRTQKVRSRSPPKRPSWDSSAKIGKSAPPMPKKFVQPTLHGIKVKKGQGGVAKIAKRASMTSAEIENSLSREGRSSSRGLVAQSWDSQQYRGGSEFDGISQMISSPLAFPSQEKTEDTHKFSSTTAKPFVPKSNGIRNHEVHDSQKGGEDFKPIMESNSLTGDLGKLFNKLRRSSAPLSKPPSKPQSPAPTTKLSAVPVLSKMTRANSTPAEKTSSKKTLAPLHSLDSSGVNQKFTIGSHASLKLLQECALSEKSLPSATYKVRKPRKIRDHEPHIHFYKTISKTLDSKLK</sequence>
<evidence type="ECO:0000313" key="3">
    <source>
        <dbReference type="EnsemblPlants" id="Pp3c4_30010V3.1"/>
    </source>
</evidence>
<dbReference type="EnsemblPlants" id="Pp3c4_30010V3.2">
    <property type="protein sequence ID" value="Pp3c4_30010V3.2"/>
    <property type="gene ID" value="Pp3c4_30010"/>
</dbReference>
<dbReference type="Gramene" id="Pp3c4_30010V3.2">
    <property type="protein sequence ID" value="Pp3c4_30010V3.2"/>
    <property type="gene ID" value="Pp3c4_30010"/>
</dbReference>
<feature type="region of interest" description="Disordered" evidence="1">
    <location>
        <begin position="372"/>
        <end position="420"/>
    </location>
</feature>
<proteinExistence type="predicted"/>
<feature type="compositionally biased region" description="Polar residues" evidence="1">
    <location>
        <begin position="466"/>
        <end position="475"/>
    </location>
</feature>